<dbReference type="InterPro" id="IPR007396">
    <property type="entry name" value="TR_PAI2-type"/>
</dbReference>
<keyword evidence="2" id="KW-1185">Reference proteome</keyword>
<accession>A0A7W9MF20</accession>
<evidence type="ECO:0000313" key="2">
    <source>
        <dbReference type="Proteomes" id="UP000540685"/>
    </source>
</evidence>
<evidence type="ECO:0000313" key="1">
    <source>
        <dbReference type="EMBL" id="MBB5818365.1"/>
    </source>
</evidence>
<sequence>MLEQPMYAIDDPRVLRELVAAHGWAILVSVSDGGKPVVSHLPVIPDPASPGPAVLGHLAREDAEEHGLGRRPVVIVVEGPEGYVSPTLYRAGPYVPTWNFVVLHLHGTPQVLSPEETYRVLSDTVDHFEAGRPEPFRLGSVEEYAHRIAPAVTGFRLVPDRAVGKAKLSQEKPAEIVERVIEALDGGGAYGNPALAGAMRAAR</sequence>
<comment type="caution">
    <text evidence="1">The sequence shown here is derived from an EMBL/GenBank/DDBJ whole genome shotgun (WGS) entry which is preliminary data.</text>
</comment>
<name>A0A7W9MF20_9ACTN</name>
<dbReference type="InterPro" id="IPR012349">
    <property type="entry name" value="Split_barrel_FMN-bd"/>
</dbReference>
<dbReference type="Pfam" id="PF04299">
    <property type="entry name" value="FMN_bind_2"/>
    <property type="match status" value="1"/>
</dbReference>
<proteinExistence type="predicted"/>
<dbReference type="PIRSF" id="PIRSF010372">
    <property type="entry name" value="PaiB"/>
    <property type="match status" value="1"/>
</dbReference>
<dbReference type="EMBL" id="JACHMP010000001">
    <property type="protein sequence ID" value="MBB5818365.1"/>
    <property type="molecule type" value="Genomic_DNA"/>
</dbReference>
<dbReference type="SUPFAM" id="SSF50475">
    <property type="entry name" value="FMN-binding split barrel"/>
    <property type="match status" value="1"/>
</dbReference>
<dbReference type="PANTHER" id="PTHR35802:SF1">
    <property type="entry name" value="PROTEASE SYNTHASE AND SPORULATION PROTEIN PAI 2"/>
    <property type="match status" value="1"/>
</dbReference>
<dbReference type="RefSeq" id="WP_184543668.1">
    <property type="nucleotide sequence ID" value="NZ_JACHMP010000001.1"/>
</dbReference>
<protein>
    <submittedName>
        <fullName evidence="1">Transcriptional regulator</fullName>
    </submittedName>
</protein>
<dbReference type="Proteomes" id="UP000540685">
    <property type="component" value="Unassembled WGS sequence"/>
</dbReference>
<reference evidence="1 2" key="1">
    <citation type="submission" date="2020-08" db="EMBL/GenBank/DDBJ databases">
        <title>Sequencing the genomes of 1000 actinobacteria strains.</title>
        <authorList>
            <person name="Klenk H.-P."/>
        </authorList>
    </citation>
    <scope>NUCLEOTIDE SEQUENCE [LARGE SCALE GENOMIC DNA]</scope>
    <source>
        <strain evidence="1 2">DSM 46887</strain>
    </source>
</reference>
<dbReference type="AlphaFoldDB" id="A0A7W9MF20"/>
<gene>
    <name evidence="1" type="ORF">F4562_001427</name>
</gene>
<dbReference type="Gene3D" id="2.30.110.10">
    <property type="entry name" value="Electron Transport, Fmn-binding Protein, Chain A"/>
    <property type="match status" value="1"/>
</dbReference>
<organism evidence="1 2">
    <name type="scientific">Streptosporangium becharense</name>
    <dbReference type="NCBI Taxonomy" id="1816182"/>
    <lineage>
        <taxon>Bacteria</taxon>
        <taxon>Bacillati</taxon>
        <taxon>Actinomycetota</taxon>
        <taxon>Actinomycetes</taxon>
        <taxon>Streptosporangiales</taxon>
        <taxon>Streptosporangiaceae</taxon>
        <taxon>Streptosporangium</taxon>
    </lineage>
</organism>
<dbReference type="PANTHER" id="PTHR35802">
    <property type="entry name" value="PROTEASE SYNTHASE AND SPORULATION PROTEIN PAI 2"/>
    <property type="match status" value="1"/>
</dbReference>